<dbReference type="Gene3D" id="3.30.70.1230">
    <property type="entry name" value="Nucleotide cyclase"/>
    <property type="match status" value="1"/>
</dbReference>
<organism evidence="1">
    <name type="scientific">marine metagenome</name>
    <dbReference type="NCBI Taxonomy" id="408172"/>
    <lineage>
        <taxon>unclassified sequences</taxon>
        <taxon>metagenomes</taxon>
        <taxon>ecological metagenomes</taxon>
    </lineage>
</organism>
<accession>A0A382EEE8</accession>
<sequence>MSSSQKSQKKLKAIVFTDIANFTKLSAQDEQKALDLIQHQNEILKPIVEKYNGEWLKEMKQNVLTFKIFKHLKEKIGK</sequence>
<protein>
    <recommendedName>
        <fullName evidence="2">Guanylate cyclase domain-containing protein</fullName>
    </recommendedName>
</protein>
<proteinExistence type="predicted"/>
<evidence type="ECO:0008006" key="2">
    <source>
        <dbReference type="Google" id="ProtNLM"/>
    </source>
</evidence>
<feature type="non-terminal residue" evidence="1">
    <location>
        <position position="78"/>
    </location>
</feature>
<dbReference type="InterPro" id="IPR029787">
    <property type="entry name" value="Nucleotide_cyclase"/>
</dbReference>
<dbReference type="SUPFAM" id="SSF55073">
    <property type="entry name" value="Nucleotide cyclase"/>
    <property type="match status" value="1"/>
</dbReference>
<dbReference type="AlphaFoldDB" id="A0A382EEE8"/>
<evidence type="ECO:0000313" key="1">
    <source>
        <dbReference type="EMBL" id="SVB48434.1"/>
    </source>
</evidence>
<gene>
    <name evidence="1" type="ORF">METZ01_LOCUS201288</name>
</gene>
<reference evidence="1" key="1">
    <citation type="submission" date="2018-05" db="EMBL/GenBank/DDBJ databases">
        <authorList>
            <person name="Lanie J.A."/>
            <person name="Ng W.-L."/>
            <person name="Kazmierczak K.M."/>
            <person name="Andrzejewski T.M."/>
            <person name="Davidsen T.M."/>
            <person name="Wayne K.J."/>
            <person name="Tettelin H."/>
            <person name="Glass J.I."/>
            <person name="Rusch D."/>
            <person name="Podicherti R."/>
            <person name="Tsui H.-C.T."/>
            <person name="Winkler M.E."/>
        </authorList>
    </citation>
    <scope>NUCLEOTIDE SEQUENCE</scope>
</reference>
<name>A0A382EEE8_9ZZZZ</name>
<dbReference type="EMBL" id="UINC01043834">
    <property type="protein sequence ID" value="SVB48434.1"/>
    <property type="molecule type" value="Genomic_DNA"/>
</dbReference>